<evidence type="ECO:0000256" key="2">
    <source>
        <dbReference type="ARBA" id="ARBA00010279"/>
    </source>
</evidence>
<dbReference type="GO" id="GO:0005576">
    <property type="term" value="C:extracellular region"/>
    <property type="evidence" value="ECO:0007669"/>
    <property type="project" value="UniProtKB-SubCell"/>
</dbReference>
<comment type="function">
    <text evidence="14">Secreted metalloproteinase that allows assimilation of proteinaceous substrates. Shows high activities on basic nuclear substrates such as histone and protamine.</text>
</comment>
<feature type="disulfide bond" evidence="13">
    <location>
        <begin position="262"/>
        <end position="280"/>
    </location>
</feature>
<feature type="binding site" evidence="12">
    <location>
        <position position="321"/>
    </location>
    <ligand>
        <name>Zn(2+)</name>
        <dbReference type="ChEBI" id="CHEBI:29105"/>
        <note>catalytic</note>
    </ligand>
</feature>
<dbReference type="PANTHER" id="PTHR37016:SF3">
    <property type="entry name" value="NEUTRAL PROTEASE 2-RELATED"/>
    <property type="match status" value="1"/>
</dbReference>
<evidence type="ECO:0000256" key="3">
    <source>
        <dbReference type="ARBA" id="ARBA00022670"/>
    </source>
</evidence>
<feature type="binding site" evidence="12">
    <location>
        <position position="310"/>
    </location>
    <ligand>
        <name>Zn(2+)</name>
        <dbReference type="ChEBI" id="CHEBI:29105"/>
        <note>catalytic</note>
    </ligand>
</feature>
<dbReference type="InterPro" id="IPR024079">
    <property type="entry name" value="MetalloPept_cat_dom_sf"/>
</dbReference>
<keyword evidence="16" id="KW-1185">Reference proteome</keyword>
<evidence type="ECO:0000256" key="1">
    <source>
        <dbReference type="ARBA" id="ARBA00001187"/>
    </source>
</evidence>
<evidence type="ECO:0000256" key="14">
    <source>
        <dbReference type="RuleBase" id="RU361126"/>
    </source>
</evidence>
<dbReference type="OrthoDB" id="412874at2759"/>
<evidence type="ECO:0000256" key="4">
    <source>
        <dbReference type="ARBA" id="ARBA00022685"/>
    </source>
</evidence>
<evidence type="ECO:0000256" key="6">
    <source>
        <dbReference type="ARBA" id="ARBA00022729"/>
    </source>
</evidence>
<dbReference type="EMBL" id="ML179135">
    <property type="protein sequence ID" value="THU98460.1"/>
    <property type="molecule type" value="Genomic_DNA"/>
</dbReference>
<feature type="chain" id="PRO_5020980466" description="Neutral protease 2" evidence="14">
    <location>
        <begin position="18"/>
        <end position="357"/>
    </location>
</feature>
<keyword evidence="3 14" id="KW-0645">Protease</keyword>
<proteinExistence type="inferred from homology"/>
<keyword evidence="5 12" id="KW-0479">Metal-binding</keyword>
<evidence type="ECO:0000256" key="5">
    <source>
        <dbReference type="ARBA" id="ARBA00022723"/>
    </source>
</evidence>
<evidence type="ECO:0000256" key="7">
    <source>
        <dbReference type="ARBA" id="ARBA00022801"/>
    </source>
</evidence>
<organism evidence="15 16">
    <name type="scientific">Dendrothele bispora (strain CBS 962.96)</name>
    <dbReference type="NCBI Taxonomy" id="1314807"/>
    <lineage>
        <taxon>Eukaryota</taxon>
        <taxon>Fungi</taxon>
        <taxon>Dikarya</taxon>
        <taxon>Basidiomycota</taxon>
        <taxon>Agaricomycotina</taxon>
        <taxon>Agaricomycetes</taxon>
        <taxon>Agaricomycetidae</taxon>
        <taxon>Agaricales</taxon>
        <taxon>Agaricales incertae sedis</taxon>
        <taxon>Dendrothele</taxon>
    </lineage>
</organism>
<accession>A0A4S8M8F5</accession>
<protein>
    <recommendedName>
        <fullName evidence="14">Neutral protease 2</fullName>
        <ecNumber evidence="14">3.4.24.39</ecNumber>
    </recommendedName>
    <alternativeName>
        <fullName evidence="14">Deuterolysin</fullName>
    </alternativeName>
</protein>
<dbReference type="Proteomes" id="UP000297245">
    <property type="component" value="Unassembled WGS sequence"/>
</dbReference>
<dbReference type="PRINTS" id="PR00768">
    <property type="entry name" value="DEUTEROLYSIN"/>
</dbReference>
<comment type="cofactor">
    <cofactor evidence="12 14">
        <name>Zn(2+)</name>
        <dbReference type="ChEBI" id="CHEBI:29105"/>
    </cofactor>
    <text evidence="12 14">Binds 1 zinc ion per subunit.</text>
</comment>
<keyword evidence="7 14" id="KW-0378">Hydrolase</keyword>
<feature type="signal peptide" evidence="14">
    <location>
        <begin position="1"/>
        <end position="17"/>
    </location>
</feature>
<comment type="catalytic activity">
    <reaction evidence="1 14">
        <text>Preferential cleavage of bonds with hydrophobic residues in P1'. Also 3-Asn-|-Gln-4 and 8-Gly-|-Ser-9 bonds in insulin B chain.</text>
        <dbReference type="EC" id="3.4.24.39"/>
    </reaction>
</comment>
<dbReference type="SUPFAM" id="SSF55486">
    <property type="entry name" value="Metalloproteases ('zincins'), catalytic domain"/>
    <property type="match status" value="1"/>
</dbReference>
<feature type="binding site" evidence="12">
    <location>
        <position position="314"/>
    </location>
    <ligand>
        <name>Zn(2+)</name>
        <dbReference type="ChEBI" id="CHEBI:29105"/>
        <note>catalytic</note>
    </ligand>
</feature>
<dbReference type="AlphaFoldDB" id="A0A4S8M8F5"/>
<dbReference type="Gene3D" id="2.60.40.2970">
    <property type="match status" value="1"/>
</dbReference>
<evidence type="ECO:0000256" key="10">
    <source>
        <dbReference type="ARBA" id="ARBA00023145"/>
    </source>
</evidence>
<dbReference type="InterPro" id="IPR050414">
    <property type="entry name" value="Fungal_M35_metalloproteases"/>
</dbReference>
<keyword evidence="14" id="KW-0964">Secreted</keyword>
<reference evidence="15 16" key="1">
    <citation type="journal article" date="2019" name="Nat. Ecol. Evol.">
        <title>Megaphylogeny resolves global patterns of mushroom evolution.</title>
        <authorList>
            <person name="Varga T."/>
            <person name="Krizsan K."/>
            <person name="Foldi C."/>
            <person name="Dima B."/>
            <person name="Sanchez-Garcia M."/>
            <person name="Sanchez-Ramirez S."/>
            <person name="Szollosi G.J."/>
            <person name="Szarkandi J.G."/>
            <person name="Papp V."/>
            <person name="Albert L."/>
            <person name="Andreopoulos W."/>
            <person name="Angelini C."/>
            <person name="Antonin V."/>
            <person name="Barry K.W."/>
            <person name="Bougher N.L."/>
            <person name="Buchanan P."/>
            <person name="Buyck B."/>
            <person name="Bense V."/>
            <person name="Catcheside P."/>
            <person name="Chovatia M."/>
            <person name="Cooper J."/>
            <person name="Damon W."/>
            <person name="Desjardin D."/>
            <person name="Finy P."/>
            <person name="Geml J."/>
            <person name="Haridas S."/>
            <person name="Hughes K."/>
            <person name="Justo A."/>
            <person name="Karasinski D."/>
            <person name="Kautmanova I."/>
            <person name="Kiss B."/>
            <person name="Kocsube S."/>
            <person name="Kotiranta H."/>
            <person name="LaButti K.M."/>
            <person name="Lechner B.E."/>
            <person name="Liimatainen K."/>
            <person name="Lipzen A."/>
            <person name="Lukacs Z."/>
            <person name="Mihaltcheva S."/>
            <person name="Morgado L.N."/>
            <person name="Niskanen T."/>
            <person name="Noordeloos M.E."/>
            <person name="Ohm R.A."/>
            <person name="Ortiz-Santana B."/>
            <person name="Ovrebo C."/>
            <person name="Racz N."/>
            <person name="Riley R."/>
            <person name="Savchenko A."/>
            <person name="Shiryaev A."/>
            <person name="Soop K."/>
            <person name="Spirin V."/>
            <person name="Szebenyi C."/>
            <person name="Tomsovsky M."/>
            <person name="Tulloss R.E."/>
            <person name="Uehling J."/>
            <person name="Grigoriev I.V."/>
            <person name="Vagvolgyi C."/>
            <person name="Papp T."/>
            <person name="Martin F.M."/>
            <person name="Miettinen O."/>
            <person name="Hibbett D.S."/>
            <person name="Nagy L.G."/>
        </authorList>
    </citation>
    <scope>NUCLEOTIDE SEQUENCE [LARGE SCALE GENOMIC DNA]</scope>
    <source>
        <strain evidence="15 16">CBS 962.96</strain>
    </source>
</reference>
<dbReference type="CDD" id="cd11008">
    <property type="entry name" value="M35_deuterolysin_like"/>
    <property type="match status" value="1"/>
</dbReference>
<comment type="similarity">
    <text evidence="2 14">Belongs to the peptidase M35 family.</text>
</comment>
<feature type="active site" evidence="11">
    <location>
        <position position="311"/>
    </location>
</feature>
<keyword evidence="9 14" id="KW-0482">Metalloprotease</keyword>
<evidence type="ECO:0000256" key="12">
    <source>
        <dbReference type="PIRSR" id="PIRSR601384-2"/>
    </source>
</evidence>
<comment type="subcellular location">
    <subcellularLocation>
        <location evidence="14">Secreted</location>
    </subcellularLocation>
</comment>
<evidence type="ECO:0000256" key="13">
    <source>
        <dbReference type="PIRSR" id="PIRSR601384-3"/>
    </source>
</evidence>
<dbReference type="PANTHER" id="PTHR37016">
    <property type="match status" value="1"/>
</dbReference>
<feature type="disulfide bond" evidence="13">
    <location>
        <begin position="188"/>
        <end position="255"/>
    </location>
</feature>
<keyword evidence="10" id="KW-0865">Zymogen</keyword>
<dbReference type="Gene3D" id="3.40.390.10">
    <property type="entry name" value="Collagenase (Catalytic Domain)"/>
    <property type="match status" value="1"/>
</dbReference>
<keyword evidence="8 12" id="KW-0862">Zinc</keyword>
<dbReference type="GO" id="GO:0006508">
    <property type="term" value="P:proteolysis"/>
    <property type="evidence" value="ECO:0007669"/>
    <property type="project" value="UniProtKB-KW"/>
</dbReference>
<keyword evidence="4 14" id="KW-0165">Cleavage on pair of basic residues</keyword>
<evidence type="ECO:0000256" key="11">
    <source>
        <dbReference type="PIRSR" id="PIRSR601384-1"/>
    </source>
</evidence>
<dbReference type="EC" id="3.4.24.39" evidence="14"/>
<keyword evidence="6 14" id="KW-0732">Signal</keyword>
<dbReference type="GO" id="GO:0046872">
    <property type="term" value="F:metal ion binding"/>
    <property type="evidence" value="ECO:0007669"/>
    <property type="project" value="UniProtKB-KW"/>
</dbReference>
<dbReference type="GO" id="GO:0004222">
    <property type="term" value="F:metalloendopeptidase activity"/>
    <property type="evidence" value="ECO:0007669"/>
    <property type="project" value="InterPro"/>
</dbReference>
<name>A0A4S8M8F5_DENBC</name>
<evidence type="ECO:0000313" key="16">
    <source>
        <dbReference type="Proteomes" id="UP000297245"/>
    </source>
</evidence>
<evidence type="ECO:0000313" key="15">
    <source>
        <dbReference type="EMBL" id="THU98460.1"/>
    </source>
</evidence>
<evidence type="ECO:0000256" key="8">
    <source>
        <dbReference type="ARBA" id="ARBA00022833"/>
    </source>
</evidence>
<dbReference type="Pfam" id="PF02102">
    <property type="entry name" value="Peptidase_M35"/>
    <property type="match status" value="1"/>
</dbReference>
<dbReference type="InterPro" id="IPR001384">
    <property type="entry name" value="Peptidase_M35"/>
</dbReference>
<evidence type="ECO:0000256" key="9">
    <source>
        <dbReference type="ARBA" id="ARBA00023049"/>
    </source>
</evidence>
<sequence length="357" mass="37448">MFSAPFVALVFASAALAGPFKRTSNLAVNVSGPSSNVTSVDDLKFTASVTNNGLESVKILKYGTILDNGLPTQSFGVTKDGAEVPFTGIRVQVSLTEADDSAYVVIPAGETVTVNHDVTSLFDFASAGAGTFTFEPVTTFQVAEAEESKVSSFIDHDAVEITANKVEVKLSGDLAKRELLTKRAVDICTTASRKSFIDAAYSEAKTLASRAASYVASNGANSLFTSYYKTSSTSTVRSVFTNVANENSGSRTLSCTDSFGGCSSGVIAYTVISTTNVYFCSIFFNEVADSNLCRGTTVASRNARGGTVLHELTHATSGTSDVIYGCANDQALSASNAVRNADNYNCFSTQVFANTGC</sequence>
<gene>
    <name evidence="15" type="ORF">K435DRAFT_856588</name>
</gene>